<dbReference type="AlphaFoldDB" id="A0A4C1Y7F6"/>
<evidence type="ECO:0000256" key="1">
    <source>
        <dbReference type="SAM" id="MobiDB-lite"/>
    </source>
</evidence>
<organism evidence="2 3">
    <name type="scientific">Eumeta variegata</name>
    <name type="common">Bagworm moth</name>
    <name type="synonym">Eumeta japonica</name>
    <dbReference type="NCBI Taxonomy" id="151549"/>
    <lineage>
        <taxon>Eukaryota</taxon>
        <taxon>Metazoa</taxon>
        <taxon>Ecdysozoa</taxon>
        <taxon>Arthropoda</taxon>
        <taxon>Hexapoda</taxon>
        <taxon>Insecta</taxon>
        <taxon>Pterygota</taxon>
        <taxon>Neoptera</taxon>
        <taxon>Endopterygota</taxon>
        <taxon>Lepidoptera</taxon>
        <taxon>Glossata</taxon>
        <taxon>Ditrysia</taxon>
        <taxon>Tineoidea</taxon>
        <taxon>Psychidae</taxon>
        <taxon>Oiketicinae</taxon>
        <taxon>Eumeta</taxon>
    </lineage>
</organism>
<dbReference type="Proteomes" id="UP000299102">
    <property type="component" value="Unassembled WGS sequence"/>
</dbReference>
<proteinExistence type="predicted"/>
<protein>
    <submittedName>
        <fullName evidence="2">Uncharacterized protein</fullName>
    </submittedName>
</protein>
<evidence type="ECO:0000313" key="2">
    <source>
        <dbReference type="EMBL" id="GBP72181.1"/>
    </source>
</evidence>
<gene>
    <name evidence="2" type="ORF">EVAR_90364_1</name>
</gene>
<accession>A0A4C1Y7F6</accession>
<reference evidence="2 3" key="1">
    <citation type="journal article" date="2019" name="Commun. Biol.">
        <title>The bagworm genome reveals a unique fibroin gene that provides high tensile strength.</title>
        <authorList>
            <person name="Kono N."/>
            <person name="Nakamura H."/>
            <person name="Ohtoshi R."/>
            <person name="Tomita M."/>
            <person name="Numata K."/>
            <person name="Arakawa K."/>
        </authorList>
    </citation>
    <scope>NUCLEOTIDE SEQUENCE [LARGE SCALE GENOMIC DNA]</scope>
</reference>
<feature type="region of interest" description="Disordered" evidence="1">
    <location>
        <begin position="1"/>
        <end position="42"/>
    </location>
</feature>
<keyword evidence="3" id="KW-1185">Reference proteome</keyword>
<dbReference type="EMBL" id="BGZK01001136">
    <property type="protein sequence ID" value="GBP72181.1"/>
    <property type="molecule type" value="Genomic_DNA"/>
</dbReference>
<name>A0A4C1Y7F6_EUMVA</name>
<comment type="caution">
    <text evidence="2">The sequence shown here is derived from an EMBL/GenBank/DDBJ whole genome shotgun (WGS) entry which is preliminary data.</text>
</comment>
<sequence>MQLQAMRKAQGRSLDFRWTDSNLTQESKRPNHQKGRRSERTSLKLKTNIYQSEHFQSRPQSPGTARVRLALRHRTLQPMARRAVTHYNSCTRESATSQVGRGLETLKWITI</sequence>
<evidence type="ECO:0000313" key="3">
    <source>
        <dbReference type="Proteomes" id="UP000299102"/>
    </source>
</evidence>